<organism evidence="2 3">
    <name type="scientific">Clytia hemisphaerica</name>
    <dbReference type="NCBI Taxonomy" id="252671"/>
    <lineage>
        <taxon>Eukaryota</taxon>
        <taxon>Metazoa</taxon>
        <taxon>Cnidaria</taxon>
        <taxon>Hydrozoa</taxon>
        <taxon>Hydroidolina</taxon>
        <taxon>Leptothecata</taxon>
        <taxon>Obeliida</taxon>
        <taxon>Clytiidae</taxon>
        <taxon>Clytia</taxon>
    </lineage>
</organism>
<dbReference type="Proteomes" id="UP000594262">
    <property type="component" value="Unplaced"/>
</dbReference>
<feature type="compositionally biased region" description="Low complexity" evidence="1">
    <location>
        <begin position="264"/>
        <end position="276"/>
    </location>
</feature>
<accession>A0A7M5X0B0</accession>
<dbReference type="AlphaFoldDB" id="A0A7M5X0B0"/>
<evidence type="ECO:0000313" key="3">
    <source>
        <dbReference type="Proteomes" id="UP000594262"/>
    </source>
</evidence>
<evidence type="ECO:0000256" key="1">
    <source>
        <dbReference type="SAM" id="MobiDB-lite"/>
    </source>
</evidence>
<feature type="region of interest" description="Disordered" evidence="1">
    <location>
        <begin position="264"/>
        <end position="291"/>
    </location>
</feature>
<reference evidence="2" key="1">
    <citation type="submission" date="2021-01" db="UniProtKB">
        <authorList>
            <consortium name="EnsemblMetazoa"/>
        </authorList>
    </citation>
    <scope>IDENTIFICATION</scope>
</reference>
<name>A0A7M5X0B0_9CNID</name>
<feature type="region of interest" description="Disordered" evidence="1">
    <location>
        <begin position="71"/>
        <end position="177"/>
    </location>
</feature>
<feature type="region of interest" description="Disordered" evidence="1">
    <location>
        <begin position="219"/>
        <end position="240"/>
    </location>
</feature>
<protein>
    <submittedName>
        <fullName evidence="2">Uncharacterized protein</fullName>
    </submittedName>
</protein>
<feature type="compositionally biased region" description="Low complexity" evidence="1">
    <location>
        <begin position="110"/>
        <end position="126"/>
    </location>
</feature>
<feature type="compositionally biased region" description="Polar residues" evidence="1">
    <location>
        <begin position="153"/>
        <end position="163"/>
    </location>
</feature>
<dbReference type="OrthoDB" id="9348951at2759"/>
<dbReference type="EnsemblMetazoa" id="CLYHEMT015730.1">
    <property type="protein sequence ID" value="CLYHEMP015730.1"/>
    <property type="gene ID" value="CLYHEMG015730"/>
</dbReference>
<proteinExistence type="predicted"/>
<keyword evidence="3" id="KW-1185">Reference proteome</keyword>
<feature type="compositionally biased region" description="Basic and acidic residues" evidence="1">
    <location>
        <begin position="85"/>
        <end position="107"/>
    </location>
</feature>
<sequence length="291" mass="32933">GDLNSEITTRAKQEIKTYTRLDPWKVKYFEPVYGQSSVKEDIPEDERPHDNIKPIQSSWVPFLKFAENSTGEYERSLSKIQAQVKETREREAREKEEADRQRKEELSQRSNLLSAPTSSSSSATPNKLNKTPFRCAPLRHQSSLTRSPHARSPMTTRPPTNRLSSVESSKEKSKRALKRAQLLQRKKIFDKQLKDAKARILEDARSNSVIKENRKQFLTRSASSSSETEKNLTTVTSSSPSKILPTAIKKDKDLTKLCIVSSSSTTSLSSSSPSSTNINTTKLFFDNNDHN</sequence>
<evidence type="ECO:0000313" key="2">
    <source>
        <dbReference type="EnsemblMetazoa" id="CLYHEMP015730.1"/>
    </source>
</evidence>